<sequence>MANLSSAPACLLLLLPLLLLLKHLAVSSVLPEAKDSYILVTPSPLPSHCPFLSLPSLPNILAAAAAAAAASPSRHDSSPSLLSLAPLLLPVPPHSIVMARMPLHPSLITLETFRSPSPGIWLAGNGAGVGEEVDCSLVKVKCGRLSWRRGRDGRRDGGGGGGKV</sequence>
<dbReference type="AlphaFoldDB" id="A0A5B7HDI3"/>
<dbReference type="Proteomes" id="UP000324222">
    <property type="component" value="Unassembled WGS sequence"/>
</dbReference>
<evidence type="ECO:0000313" key="3">
    <source>
        <dbReference type="Proteomes" id="UP000324222"/>
    </source>
</evidence>
<feature type="signal peptide" evidence="1">
    <location>
        <begin position="1"/>
        <end position="27"/>
    </location>
</feature>
<feature type="chain" id="PRO_5023026908" evidence="1">
    <location>
        <begin position="28"/>
        <end position="164"/>
    </location>
</feature>
<keyword evidence="1" id="KW-0732">Signal</keyword>
<reference evidence="2 3" key="1">
    <citation type="submission" date="2019-05" db="EMBL/GenBank/DDBJ databases">
        <title>Another draft genome of Portunus trituberculatus and its Hox gene families provides insights of decapod evolution.</title>
        <authorList>
            <person name="Jeong J.-H."/>
            <person name="Song I."/>
            <person name="Kim S."/>
            <person name="Choi T."/>
            <person name="Kim D."/>
            <person name="Ryu S."/>
            <person name="Kim W."/>
        </authorList>
    </citation>
    <scope>NUCLEOTIDE SEQUENCE [LARGE SCALE GENOMIC DNA]</scope>
    <source>
        <tissue evidence="2">Muscle</tissue>
    </source>
</reference>
<evidence type="ECO:0000256" key="1">
    <source>
        <dbReference type="SAM" id="SignalP"/>
    </source>
</evidence>
<gene>
    <name evidence="2" type="ORF">E2C01_060866</name>
</gene>
<protein>
    <submittedName>
        <fullName evidence="2">Uncharacterized protein</fullName>
    </submittedName>
</protein>
<keyword evidence="3" id="KW-1185">Reference proteome</keyword>
<accession>A0A5B7HDI3</accession>
<organism evidence="2 3">
    <name type="scientific">Portunus trituberculatus</name>
    <name type="common">Swimming crab</name>
    <name type="synonym">Neptunus trituberculatus</name>
    <dbReference type="NCBI Taxonomy" id="210409"/>
    <lineage>
        <taxon>Eukaryota</taxon>
        <taxon>Metazoa</taxon>
        <taxon>Ecdysozoa</taxon>
        <taxon>Arthropoda</taxon>
        <taxon>Crustacea</taxon>
        <taxon>Multicrustacea</taxon>
        <taxon>Malacostraca</taxon>
        <taxon>Eumalacostraca</taxon>
        <taxon>Eucarida</taxon>
        <taxon>Decapoda</taxon>
        <taxon>Pleocyemata</taxon>
        <taxon>Brachyura</taxon>
        <taxon>Eubrachyura</taxon>
        <taxon>Portunoidea</taxon>
        <taxon>Portunidae</taxon>
        <taxon>Portuninae</taxon>
        <taxon>Portunus</taxon>
    </lineage>
</organism>
<proteinExistence type="predicted"/>
<comment type="caution">
    <text evidence="2">The sequence shown here is derived from an EMBL/GenBank/DDBJ whole genome shotgun (WGS) entry which is preliminary data.</text>
</comment>
<evidence type="ECO:0000313" key="2">
    <source>
        <dbReference type="EMBL" id="MPC66714.1"/>
    </source>
</evidence>
<name>A0A5B7HDI3_PORTR</name>
<dbReference type="EMBL" id="VSRR010025157">
    <property type="protein sequence ID" value="MPC66714.1"/>
    <property type="molecule type" value="Genomic_DNA"/>
</dbReference>